<evidence type="ECO:0000313" key="9">
    <source>
        <dbReference type="EMBL" id="PNW80647.1"/>
    </source>
</evidence>
<comment type="similarity">
    <text evidence="2">Belongs to the transcriptional coactivator PC4 family.</text>
</comment>
<evidence type="ECO:0000256" key="4">
    <source>
        <dbReference type="ARBA" id="ARBA00023125"/>
    </source>
</evidence>
<dbReference type="Gramene" id="PNW80647">
    <property type="protein sequence ID" value="PNW80647"/>
    <property type="gene ID" value="CHLRE_07g325722v5"/>
</dbReference>
<organism evidence="9 10">
    <name type="scientific">Chlamydomonas reinhardtii</name>
    <name type="common">Chlamydomonas smithii</name>
    <dbReference type="NCBI Taxonomy" id="3055"/>
    <lineage>
        <taxon>Eukaryota</taxon>
        <taxon>Viridiplantae</taxon>
        <taxon>Chlorophyta</taxon>
        <taxon>core chlorophytes</taxon>
        <taxon>Chlorophyceae</taxon>
        <taxon>CS clade</taxon>
        <taxon>Chlamydomonadales</taxon>
        <taxon>Chlamydomonadaceae</taxon>
        <taxon>Chlamydomonas</taxon>
    </lineage>
</organism>
<keyword evidence="6" id="KW-0539">Nucleus</keyword>
<dbReference type="InterPro" id="IPR003173">
    <property type="entry name" value="PC4_C"/>
</dbReference>
<evidence type="ECO:0000256" key="1">
    <source>
        <dbReference type="ARBA" id="ARBA00004123"/>
    </source>
</evidence>
<dbReference type="OrthoDB" id="2505440at2759"/>
<evidence type="ECO:0000256" key="3">
    <source>
        <dbReference type="ARBA" id="ARBA00023015"/>
    </source>
</evidence>
<dbReference type="GO" id="GO:0060261">
    <property type="term" value="P:positive regulation of transcription initiation by RNA polymerase II"/>
    <property type="evidence" value="ECO:0007669"/>
    <property type="project" value="InterPro"/>
</dbReference>
<feature type="compositionally biased region" description="Acidic residues" evidence="7">
    <location>
        <begin position="63"/>
        <end position="79"/>
    </location>
</feature>
<feature type="region of interest" description="Disordered" evidence="7">
    <location>
        <begin position="63"/>
        <end position="116"/>
    </location>
</feature>
<dbReference type="ExpressionAtlas" id="A0A2K3DJD3">
    <property type="expression patterns" value="differential"/>
</dbReference>
<comment type="subcellular location">
    <subcellularLocation>
        <location evidence="1">Nucleus</location>
    </subcellularLocation>
</comment>
<reference evidence="9 10" key="1">
    <citation type="journal article" date="2007" name="Science">
        <title>The Chlamydomonas genome reveals the evolution of key animal and plant functions.</title>
        <authorList>
            <person name="Merchant S.S."/>
            <person name="Prochnik S.E."/>
            <person name="Vallon O."/>
            <person name="Harris E.H."/>
            <person name="Karpowicz S.J."/>
            <person name="Witman G.B."/>
            <person name="Terry A."/>
            <person name="Salamov A."/>
            <person name="Fritz-Laylin L.K."/>
            <person name="Marechal-Drouard L."/>
            <person name="Marshall W.F."/>
            <person name="Qu L.H."/>
            <person name="Nelson D.R."/>
            <person name="Sanderfoot A.A."/>
            <person name="Spalding M.H."/>
            <person name="Kapitonov V.V."/>
            <person name="Ren Q."/>
            <person name="Ferris P."/>
            <person name="Lindquist E."/>
            <person name="Shapiro H."/>
            <person name="Lucas S.M."/>
            <person name="Grimwood J."/>
            <person name="Schmutz J."/>
            <person name="Cardol P."/>
            <person name="Cerutti H."/>
            <person name="Chanfreau G."/>
            <person name="Chen C.L."/>
            <person name="Cognat V."/>
            <person name="Croft M.T."/>
            <person name="Dent R."/>
            <person name="Dutcher S."/>
            <person name="Fernandez E."/>
            <person name="Fukuzawa H."/>
            <person name="Gonzalez-Ballester D."/>
            <person name="Gonzalez-Halphen D."/>
            <person name="Hallmann A."/>
            <person name="Hanikenne M."/>
            <person name="Hippler M."/>
            <person name="Inwood W."/>
            <person name="Jabbari K."/>
            <person name="Kalanon M."/>
            <person name="Kuras R."/>
            <person name="Lefebvre P.A."/>
            <person name="Lemaire S.D."/>
            <person name="Lobanov A.V."/>
            <person name="Lohr M."/>
            <person name="Manuell A."/>
            <person name="Meier I."/>
            <person name="Mets L."/>
            <person name="Mittag M."/>
            <person name="Mittelmeier T."/>
            <person name="Moroney J.V."/>
            <person name="Moseley J."/>
            <person name="Napoli C."/>
            <person name="Nedelcu A.M."/>
            <person name="Niyogi K."/>
            <person name="Novoselov S.V."/>
            <person name="Paulsen I.T."/>
            <person name="Pazour G."/>
            <person name="Purton S."/>
            <person name="Ral J.P."/>
            <person name="Riano-Pachon D.M."/>
            <person name="Riekhof W."/>
            <person name="Rymarquis L."/>
            <person name="Schroda M."/>
            <person name="Stern D."/>
            <person name="Umen J."/>
            <person name="Willows R."/>
            <person name="Wilson N."/>
            <person name="Zimmer S.L."/>
            <person name="Allmer J."/>
            <person name="Balk J."/>
            <person name="Bisova K."/>
            <person name="Chen C.J."/>
            <person name="Elias M."/>
            <person name="Gendler K."/>
            <person name="Hauser C."/>
            <person name="Lamb M.R."/>
            <person name="Ledford H."/>
            <person name="Long J.C."/>
            <person name="Minagawa J."/>
            <person name="Page M.D."/>
            <person name="Pan J."/>
            <person name="Pootakham W."/>
            <person name="Roje S."/>
            <person name="Rose A."/>
            <person name="Stahlberg E."/>
            <person name="Terauchi A.M."/>
            <person name="Yang P."/>
            <person name="Ball S."/>
            <person name="Bowler C."/>
            <person name="Dieckmann C.L."/>
            <person name="Gladyshev V.N."/>
            <person name="Green P."/>
            <person name="Jorgensen R."/>
            <person name="Mayfield S."/>
            <person name="Mueller-Roeber B."/>
            <person name="Rajamani S."/>
            <person name="Sayre R.T."/>
            <person name="Brokstein P."/>
            <person name="Dubchak I."/>
            <person name="Goodstein D."/>
            <person name="Hornick L."/>
            <person name="Huang Y.W."/>
            <person name="Jhaveri J."/>
            <person name="Luo Y."/>
            <person name="Martinez D."/>
            <person name="Ngau W.C."/>
            <person name="Otillar B."/>
            <person name="Poliakov A."/>
            <person name="Porter A."/>
            <person name="Szajkowski L."/>
            <person name="Werner G."/>
            <person name="Zhou K."/>
            <person name="Grigoriev I.V."/>
            <person name="Rokhsar D.S."/>
            <person name="Grossman A.R."/>
        </authorList>
    </citation>
    <scope>NUCLEOTIDE SEQUENCE [LARGE SCALE GENOMIC DNA]</scope>
    <source>
        <strain evidence="10">CC-503</strain>
    </source>
</reference>
<protein>
    <recommendedName>
        <fullName evidence="8">DEK-C domain-containing protein</fullName>
    </recommendedName>
</protein>
<evidence type="ECO:0000259" key="8">
    <source>
        <dbReference type="PROSITE" id="PS51998"/>
    </source>
</evidence>
<dbReference type="GeneID" id="5728417"/>
<gene>
    <name evidence="9" type="ORF">CHLRE_07g325722v5</name>
</gene>
<evidence type="ECO:0000256" key="2">
    <source>
        <dbReference type="ARBA" id="ARBA00009001"/>
    </source>
</evidence>
<keyword evidence="10" id="KW-1185">Reference proteome</keyword>
<feature type="domain" description="DEK-C" evidence="8">
    <location>
        <begin position="2"/>
        <end position="59"/>
    </location>
</feature>
<evidence type="ECO:0000256" key="6">
    <source>
        <dbReference type="ARBA" id="ARBA00023242"/>
    </source>
</evidence>
<name>A0A2K3DJD3_CHLRE</name>
<dbReference type="Pfam" id="PF02229">
    <property type="entry name" value="PC4"/>
    <property type="match status" value="4"/>
</dbReference>
<keyword evidence="4" id="KW-0238">DNA-binding</keyword>
<dbReference type="GO" id="GO:0005634">
    <property type="term" value="C:nucleus"/>
    <property type="evidence" value="ECO:0000318"/>
    <property type="project" value="GO_Central"/>
</dbReference>
<dbReference type="InterPro" id="IPR045125">
    <property type="entry name" value="Sub1/Tcp4-like"/>
</dbReference>
<dbReference type="STRING" id="3055.A0A2K3DJD3"/>
<evidence type="ECO:0000313" key="10">
    <source>
        <dbReference type="Proteomes" id="UP000006906"/>
    </source>
</evidence>
<dbReference type="Proteomes" id="UP000006906">
    <property type="component" value="Chromosome 7"/>
</dbReference>
<keyword evidence="5" id="KW-0804">Transcription</keyword>
<dbReference type="Pfam" id="PF08766">
    <property type="entry name" value="DEK_C"/>
    <property type="match status" value="1"/>
</dbReference>
<dbReference type="InParanoid" id="A0A2K3DJD3"/>
<dbReference type="InterPro" id="IPR009044">
    <property type="entry name" value="ssDNA-bd_transcriptional_reg"/>
</dbReference>
<dbReference type="GO" id="GO:0005667">
    <property type="term" value="C:transcription regulator complex"/>
    <property type="evidence" value="ECO:0000318"/>
    <property type="project" value="GO_Central"/>
</dbReference>
<dbReference type="SUPFAM" id="SSF54447">
    <property type="entry name" value="ssDNA-binding transcriptional regulator domain"/>
    <property type="match status" value="4"/>
</dbReference>
<proteinExistence type="inferred from homology"/>
<accession>A0A2K3DJD3</accession>
<keyword evidence="3" id="KW-0805">Transcription regulation</keyword>
<dbReference type="OMA" id="KTADMNV"/>
<dbReference type="EMBL" id="CM008968">
    <property type="protein sequence ID" value="PNW80647.1"/>
    <property type="molecule type" value="Genomic_DNA"/>
</dbReference>
<dbReference type="PANTHER" id="PTHR13215">
    <property type="entry name" value="RNA POLYMERASE II TRANSCRIPTIONAL COACTIVATOR"/>
    <property type="match status" value="1"/>
</dbReference>
<evidence type="ECO:0000256" key="7">
    <source>
        <dbReference type="SAM" id="MobiDB-lite"/>
    </source>
</evidence>
<dbReference type="KEGG" id="cre:CHLRE_07g325722v5"/>
<dbReference type="InterPro" id="IPR014876">
    <property type="entry name" value="DEK_C"/>
</dbReference>
<dbReference type="GO" id="GO:0003677">
    <property type="term" value="F:DNA binding"/>
    <property type="evidence" value="ECO:0007669"/>
    <property type="project" value="UniProtKB-KW"/>
</dbReference>
<dbReference type="Gene3D" id="2.30.31.10">
    <property type="entry name" value="Transcriptional Coactivator Pc4, Chain A"/>
    <property type="match status" value="4"/>
</dbReference>
<dbReference type="GO" id="GO:0003713">
    <property type="term" value="F:transcription coactivator activity"/>
    <property type="evidence" value="ECO:0000318"/>
    <property type="project" value="GO_Central"/>
</dbReference>
<evidence type="ECO:0000256" key="5">
    <source>
        <dbReference type="ARBA" id="ARBA00023163"/>
    </source>
</evidence>
<dbReference type="AlphaFoldDB" id="A0A2K3DJD3"/>
<dbReference type="PROSITE" id="PS51998">
    <property type="entry name" value="DEK_C"/>
    <property type="match status" value="1"/>
</dbReference>
<dbReference type="RefSeq" id="XP_042922624.1">
    <property type="nucleotide sequence ID" value="XM_043064055.1"/>
</dbReference>
<feature type="compositionally biased region" description="Low complexity" evidence="7">
    <location>
        <begin position="96"/>
        <end position="107"/>
    </location>
</feature>
<sequence>MADETGIVKQAVLEFLKTADMNVTTERTVLNHLAATLQLSQEVKAYKAVVSATIDDYLSALDDAEDEEEAAEQEEEEDAGAAKAGGRKRAGGAAGGAAAKKSRSSSGAAGGGGDDVLLHVDLSERRKARVRRYEGRLHVDVREFYKKDGEDAPTQKGLSMDPGQWARLARELPRLVAAQRAGAAGGGGGEVPPAQLAKTRLASVSEFKGTYYLGLREYYEKDGQLLPGKKGVSLNPSEAEALLAAAAAITTAAGGVPADLPPLEPSALLPTAGSGSAASGATAKASASAGPSKAAAAAAAAPAAGTVASGEPTEVVELGSNKRLSISHFGGRTSVDLREFYDVSYRGVGAEKDGQKLPGKKGIALAPADWATMCAALPAISSALAKRDMGYVLQLSGKRRVSLSEFKGAVYVGVREFYEKDGQLLPGAKGLSMNAAQWAALVAGAPGFNAALQSQE</sequence>